<evidence type="ECO:0000259" key="1">
    <source>
        <dbReference type="Pfam" id="PF06742"/>
    </source>
</evidence>
<dbReference type="EMBL" id="BRZI01000010">
    <property type="protein sequence ID" value="GLD29994.1"/>
    <property type="molecule type" value="Genomic_DNA"/>
</dbReference>
<dbReference type="AlphaFoldDB" id="A0A9P3Q6I6"/>
<dbReference type="Pfam" id="PF06863">
    <property type="entry name" value="DUF1254"/>
    <property type="match status" value="1"/>
</dbReference>
<sequence>MRFTAQELHARAVERRAVEAALWGMPLVNVDAMRQAYFRAGAHYNDCIFWSNPNTWMNQTTTPNHSTSYVMFFMNLAAGPIVVEVPAATEQALYGTIINVWNEPLRNVGNTGFDKGAGAKYVVLPPGFDRPVPDGHVAVPCTTYTAYCLLRIIIATQSEQDRRDGIDYLHTLKIYPLGEAGSAIQFIDVAGQPFEAVPRYDASLFASLSAMVAQEPVQDRDLALLGQLHLLGIGKDLTFDPEALGVDVLDRAAEEAHQWMMEGYASTGTPVWPHTGRRWRFLLDVPLAEGTRLTFVEPGRDLRVDVRAFAWFAMFGPVVPPPPQLYLKTYESDDGSRLNGAGSYRLRVPPDVPTTQFWAVDVYDAATGAFIRESPVVGLDSYRNDVDVNPDGSVDVYFSPAPPPDRETNWVHTRDGDPFFVLFRIYGPKKQAVDGTWVLTDIEELPHDHR</sequence>
<gene>
    <name evidence="4" type="ORF">Mkiyose1413_18770</name>
    <name evidence="3" type="ORF">SRL2020028_15490</name>
</gene>
<comment type="caution">
    <text evidence="4">The sequence shown here is derived from an EMBL/GenBank/DDBJ whole genome shotgun (WGS) entry which is preliminary data.</text>
</comment>
<dbReference type="PANTHER" id="PTHR36509:SF3">
    <property type="entry name" value="SIGNAL PEPTIDE PROTEIN"/>
    <property type="match status" value="1"/>
</dbReference>
<dbReference type="GeneID" id="83629189"/>
<dbReference type="Gene3D" id="2.60.120.600">
    <property type="entry name" value="Domain of unknown function DUF1214, C-terminal domain"/>
    <property type="match status" value="1"/>
</dbReference>
<dbReference type="Gene3D" id="1.10.3360.10">
    <property type="entry name" value="VPA0735-like domain"/>
    <property type="match status" value="1"/>
</dbReference>
<reference evidence="4" key="1">
    <citation type="submission" date="2022-08" db="EMBL/GenBank/DDBJ databases">
        <title>Mycobacterium kiyosense sp. nov., scotochromogenic slow-glowing species isolated from respiratory specimens.</title>
        <authorList>
            <person name="Fukano H."/>
            <person name="Kazumi Y."/>
            <person name="Sakagami N."/>
            <person name="Ato M."/>
            <person name="Mitarai S."/>
            <person name="Hoshino Y."/>
        </authorList>
    </citation>
    <scope>NUCLEOTIDE SEQUENCE</scope>
    <source>
        <strain evidence="4">1413</strain>
        <strain evidence="3">SRL2020-028</strain>
    </source>
</reference>
<protein>
    <recommendedName>
        <fullName evidence="6">DUF1254 domain-containing protein</fullName>
    </recommendedName>
</protein>
<dbReference type="Gene3D" id="2.60.40.1610">
    <property type="entry name" value="Domain of unknown function DUF1254"/>
    <property type="match status" value="1"/>
</dbReference>
<evidence type="ECO:0008006" key="6">
    <source>
        <dbReference type="Google" id="ProtNLM"/>
    </source>
</evidence>
<dbReference type="EMBL" id="BRXE01000010">
    <property type="protein sequence ID" value="GLB82293.1"/>
    <property type="molecule type" value="Genomic_DNA"/>
</dbReference>
<evidence type="ECO:0000259" key="2">
    <source>
        <dbReference type="Pfam" id="PF06863"/>
    </source>
</evidence>
<dbReference type="RefSeq" id="WP_236982356.1">
    <property type="nucleotide sequence ID" value="NZ_BRXE01000010.1"/>
</dbReference>
<dbReference type="SUPFAM" id="SSF160935">
    <property type="entry name" value="VPA0735-like"/>
    <property type="match status" value="1"/>
</dbReference>
<dbReference type="PANTHER" id="PTHR36509">
    <property type="entry name" value="BLL3101 PROTEIN"/>
    <property type="match status" value="1"/>
</dbReference>
<dbReference type="InterPro" id="IPR010621">
    <property type="entry name" value="DUF1214"/>
</dbReference>
<dbReference type="Proteomes" id="UP001165663">
    <property type="component" value="Unassembled WGS sequence"/>
</dbReference>
<evidence type="ECO:0000313" key="5">
    <source>
        <dbReference type="Proteomes" id="UP001064782"/>
    </source>
</evidence>
<dbReference type="InterPro" id="IPR037049">
    <property type="entry name" value="DUF1214_C_sf"/>
</dbReference>
<dbReference type="InterPro" id="IPR010679">
    <property type="entry name" value="DUF1254"/>
</dbReference>
<proteinExistence type="predicted"/>
<feature type="domain" description="DUF1254" evidence="2">
    <location>
        <begin position="48"/>
        <end position="175"/>
    </location>
</feature>
<dbReference type="InterPro" id="IPR037050">
    <property type="entry name" value="DUF1254_sf"/>
</dbReference>
<name>A0A9P3Q6I6_9MYCO</name>
<organism evidence="4 5">
    <name type="scientific">Mycobacterium kiyosense</name>
    <dbReference type="NCBI Taxonomy" id="2871094"/>
    <lineage>
        <taxon>Bacteria</taxon>
        <taxon>Bacillati</taxon>
        <taxon>Actinomycetota</taxon>
        <taxon>Actinomycetes</taxon>
        <taxon>Mycobacteriales</taxon>
        <taxon>Mycobacteriaceae</taxon>
        <taxon>Mycobacterium</taxon>
    </lineage>
</organism>
<evidence type="ECO:0000313" key="4">
    <source>
        <dbReference type="EMBL" id="GLD29994.1"/>
    </source>
</evidence>
<keyword evidence="5" id="KW-1185">Reference proteome</keyword>
<dbReference type="Pfam" id="PF06742">
    <property type="entry name" value="DUF1214"/>
    <property type="match status" value="1"/>
</dbReference>
<dbReference type="Proteomes" id="UP001064782">
    <property type="component" value="Unassembled WGS sequence"/>
</dbReference>
<accession>A0A9P3Q6I6</accession>
<evidence type="ECO:0000313" key="3">
    <source>
        <dbReference type="EMBL" id="GLB82293.1"/>
    </source>
</evidence>
<feature type="domain" description="DUF1214" evidence="1">
    <location>
        <begin position="324"/>
        <end position="430"/>
    </location>
</feature>